<dbReference type="GO" id="GO:0006508">
    <property type="term" value="P:proteolysis"/>
    <property type="evidence" value="ECO:0007669"/>
    <property type="project" value="InterPro"/>
</dbReference>
<dbReference type="SUPFAM" id="SSF56672">
    <property type="entry name" value="DNA/RNA polymerases"/>
    <property type="match status" value="1"/>
</dbReference>
<evidence type="ECO:0000259" key="3">
    <source>
        <dbReference type="PROSITE" id="PS50175"/>
    </source>
</evidence>
<dbReference type="InterPro" id="IPR005312">
    <property type="entry name" value="DUF1759"/>
</dbReference>
<evidence type="ECO:0000256" key="1">
    <source>
        <dbReference type="ARBA" id="ARBA00022801"/>
    </source>
</evidence>
<dbReference type="CDD" id="cd01644">
    <property type="entry name" value="RT_pepA17"/>
    <property type="match status" value="1"/>
</dbReference>
<comment type="caution">
    <text evidence="4">The sequence shown here is derived from an EMBL/GenBank/DDBJ whole genome shotgun (WGS) entry which is preliminary data.</text>
</comment>
<evidence type="ECO:0000313" key="5">
    <source>
        <dbReference type="Proteomes" id="UP000036403"/>
    </source>
</evidence>
<dbReference type="Gene3D" id="2.40.70.10">
    <property type="entry name" value="Acid Proteases"/>
    <property type="match status" value="1"/>
</dbReference>
<dbReference type="EMBL" id="LBMM01012568">
    <property type="protein sequence ID" value="KMQ86144.1"/>
    <property type="molecule type" value="Genomic_DNA"/>
</dbReference>
<dbReference type="Gene3D" id="3.30.70.270">
    <property type="match status" value="1"/>
</dbReference>
<gene>
    <name evidence="4" type="ORF">RF55_14970</name>
</gene>
<dbReference type="OrthoDB" id="7692148at2759"/>
<feature type="compositionally biased region" description="Low complexity" evidence="2">
    <location>
        <begin position="252"/>
        <end position="265"/>
    </location>
</feature>
<evidence type="ECO:0000313" key="4">
    <source>
        <dbReference type="EMBL" id="KMQ86144.1"/>
    </source>
</evidence>
<accession>A0A0J7K7B9</accession>
<dbReference type="Gene3D" id="3.10.10.10">
    <property type="entry name" value="HIV Type 1 Reverse Transcriptase, subunit A, domain 1"/>
    <property type="match status" value="1"/>
</dbReference>
<feature type="domain" description="Peptidase A2" evidence="3">
    <location>
        <begin position="395"/>
        <end position="487"/>
    </location>
</feature>
<dbReference type="InterPro" id="IPR021109">
    <property type="entry name" value="Peptidase_aspartic_dom_sf"/>
</dbReference>
<name>A0A0J7K7B9_LASNI</name>
<reference evidence="4 5" key="1">
    <citation type="submission" date="2015-04" db="EMBL/GenBank/DDBJ databases">
        <title>Lasius niger genome sequencing.</title>
        <authorList>
            <person name="Konorov E.A."/>
            <person name="Nikitin M.A."/>
            <person name="Kirill M.V."/>
            <person name="Chang P."/>
        </authorList>
    </citation>
    <scope>NUCLEOTIDE SEQUENCE [LARGE SCALE GENOMIC DNA]</scope>
    <source>
        <tissue evidence="4">Whole</tissue>
    </source>
</reference>
<dbReference type="InterPro" id="IPR043502">
    <property type="entry name" value="DNA/RNA_pol_sf"/>
</dbReference>
<proteinExistence type="predicted"/>
<dbReference type="Proteomes" id="UP000036403">
    <property type="component" value="Unassembled WGS sequence"/>
</dbReference>
<dbReference type="InterPro" id="IPR043128">
    <property type="entry name" value="Rev_trsase/Diguanyl_cyclase"/>
</dbReference>
<dbReference type="PaxDb" id="67767-A0A0J7K7B9"/>
<dbReference type="GO" id="GO:0004190">
    <property type="term" value="F:aspartic-type endopeptidase activity"/>
    <property type="evidence" value="ECO:0007669"/>
    <property type="project" value="InterPro"/>
</dbReference>
<dbReference type="PROSITE" id="PS50175">
    <property type="entry name" value="ASP_PROT_RETROV"/>
    <property type="match status" value="1"/>
</dbReference>
<keyword evidence="1" id="KW-0378">Hydrolase</keyword>
<dbReference type="STRING" id="67767.A0A0J7K7B9"/>
<dbReference type="Pfam" id="PF03564">
    <property type="entry name" value="DUF1759"/>
    <property type="match status" value="1"/>
</dbReference>
<feature type="region of interest" description="Disordered" evidence="2">
    <location>
        <begin position="252"/>
        <end position="277"/>
    </location>
</feature>
<dbReference type="GO" id="GO:0071897">
    <property type="term" value="P:DNA biosynthetic process"/>
    <property type="evidence" value="ECO:0007669"/>
    <property type="project" value="UniProtKB-ARBA"/>
</dbReference>
<dbReference type="InterPro" id="IPR001995">
    <property type="entry name" value="Peptidase_A2_cat"/>
</dbReference>
<evidence type="ECO:0000256" key="2">
    <source>
        <dbReference type="SAM" id="MobiDB-lite"/>
    </source>
</evidence>
<dbReference type="PANTHER" id="PTHR47331:SF5">
    <property type="entry name" value="RIBONUCLEASE H"/>
    <property type="match status" value="1"/>
</dbReference>
<dbReference type="AlphaFoldDB" id="A0A0J7K7B9"/>
<keyword evidence="5" id="KW-1185">Reference proteome</keyword>
<sequence length="924" mass="104256">MQAKFEDLIFEQGELHGRIARAVENLKKMAVEEEYLVQKGLLLDIAARLERKSNASNTASDDKVDSSPARSTLPRIQLPHFAGRFEEWPSFKDLFQSIVEKESHLSDVERLHYLKVCLKGEAENLVKNLQTTAENYSRAWTTLCNHYENKRLLVRSCLCKFTSLAKMKSESASELRKVFHGVASTVNALESIGRPITNCEDLFVHLCAELLDSRTRREWEHSVECTMNPSAYDTLRQFLEHRMHTLEIIQASKSDSNMGKSSDSSTRAARTHHAQKKDSNAGRCAACKENHFLMFCDKYRSKAPQERKQLVESNHLCINCLGKHKVSDCSSKRTCSVCAELHHTSLHDAMRKAPTEQTLATSSLVAHNATYKRVTVLLATARVRVADRFGTLYSARALVDQGSETTMIKENLVQKLRLSRTHALVAIYGVGGQQTSVAKGRVSLKVSARPSNETVTVPALVLPRLTTYANTSEASVQNWPHISGLDLADPEFASTDAIDVLLGADVYAHILCDGVRRGKPGEPIAQRTSFGWILSGQMRSSINEGTVVTHQCTIGESLSTLVRNFWKQEELPTIPEPLTQQEQKCEDLYQRTHRRTAEGRYIVRLPFSSPTPDLRGTRSAAIRALVRMEDRFRKDQEFAAQYQEFMVTYEELKHMSEVQPCIRSSSRICYLPHHGVFKESSTTTKLRVVFNGSWTTAGRSLNDHLLVGKNLLPTLTDVLLRWRRHRFVMATDIEKMYRQILIHPDDRDLQRIVWRNNSCNEISDYTLNTVIYGLTCTPFLAVRTLQQLAQNEGSNFPKGSAALLRDAYVDDILTGADTLEEARELRLQLHQLCKAGGFPLKKWAANDEAILRDLPITDLALRDAKAWTSQEPSHSMLGLRWNPLQDFFSFAVKPLAKGTATKCSLLSQTAQLFDPLGWLMPVII</sequence>
<protein>
    <recommendedName>
        <fullName evidence="3">Peptidase A2 domain-containing protein</fullName>
    </recommendedName>
</protein>
<organism evidence="4 5">
    <name type="scientific">Lasius niger</name>
    <name type="common">Black garden ant</name>
    <dbReference type="NCBI Taxonomy" id="67767"/>
    <lineage>
        <taxon>Eukaryota</taxon>
        <taxon>Metazoa</taxon>
        <taxon>Ecdysozoa</taxon>
        <taxon>Arthropoda</taxon>
        <taxon>Hexapoda</taxon>
        <taxon>Insecta</taxon>
        <taxon>Pterygota</taxon>
        <taxon>Neoptera</taxon>
        <taxon>Endopterygota</taxon>
        <taxon>Hymenoptera</taxon>
        <taxon>Apocrita</taxon>
        <taxon>Aculeata</taxon>
        <taxon>Formicoidea</taxon>
        <taxon>Formicidae</taxon>
        <taxon>Formicinae</taxon>
        <taxon>Lasius</taxon>
        <taxon>Lasius</taxon>
    </lineage>
</organism>
<dbReference type="PANTHER" id="PTHR47331">
    <property type="entry name" value="PHD-TYPE DOMAIN-CONTAINING PROTEIN"/>
    <property type="match status" value="1"/>
</dbReference>